<evidence type="ECO:0000256" key="5">
    <source>
        <dbReference type="ARBA" id="ARBA00022692"/>
    </source>
</evidence>
<dbReference type="GO" id="GO:1990281">
    <property type="term" value="C:efflux pump complex"/>
    <property type="evidence" value="ECO:0007669"/>
    <property type="project" value="TreeGrafter"/>
</dbReference>
<dbReference type="Proteomes" id="UP001138768">
    <property type="component" value="Unassembled WGS sequence"/>
</dbReference>
<dbReference type="AlphaFoldDB" id="A0A9X1B503"/>
<dbReference type="PANTHER" id="PTHR30026">
    <property type="entry name" value="OUTER MEMBRANE PROTEIN TOLC"/>
    <property type="match status" value="1"/>
</dbReference>
<protein>
    <submittedName>
        <fullName evidence="9">Transporter</fullName>
    </submittedName>
</protein>
<dbReference type="RefSeq" id="WP_200246424.1">
    <property type="nucleotide sequence ID" value="NZ_NRRY01000030.1"/>
</dbReference>
<evidence type="ECO:0000256" key="4">
    <source>
        <dbReference type="ARBA" id="ARBA00022452"/>
    </source>
</evidence>
<organism evidence="9 10">
    <name type="scientific">Lamprobacter modestohalophilus</name>
    <dbReference type="NCBI Taxonomy" id="1064514"/>
    <lineage>
        <taxon>Bacteria</taxon>
        <taxon>Pseudomonadati</taxon>
        <taxon>Pseudomonadota</taxon>
        <taxon>Gammaproteobacteria</taxon>
        <taxon>Chromatiales</taxon>
        <taxon>Chromatiaceae</taxon>
        <taxon>Lamprobacter</taxon>
    </lineage>
</organism>
<keyword evidence="3" id="KW-0813">Transport</keyword>
<keyword evidence="7" id="KW-0998">Cell outer membrane</keyword>
<dbReference type="InterPro" id="IPR051906">
    <property type="entry name" value="TolC-like"/>
</dbReference>
<evidence type="ECO:0000313" key="9">
    <source>
        <dbReference type="EMBL" id="MBK1620025.1"/>
    </source>
</evidence>
<dbReference type="GO" id="GO:0015288">
    <property type="term" value="F:porin activity"/>
    <property type="evidence" value="ECO:0007669"/>
    <property type="project" value="TreeGrafter"/>
</dbReference>
<evidence type="ECO:0000313" key="10">
    <source>
        <dbReference type="Proteomes" id="UP001138768"/>
    </source>
</evidence>
<dbReference type="GO" id="GO:0009279">
    <property type="term" value="C:cell outer membrane"/>
    <property type="evidence" value="ECO:0007669"/>
    <property type="project" value="UniProtKB-SubCell"/>
</dbReference>
<keyword evidence="4" id="KW-1134">Transmembrane beta strand</keyword>
<dbReference type="PANTHER" id="PTHR30026:SF20">
    <property type="entry name" value="OUTER MEMBRANE PROTEIN TOLC"/>
    <property type="match status" value="1"/>
</dbReference>
<dbReference type="EMBL" id="NRRY01000030">
    <property type="protein sequence ID" value="MBK1620025.1"/>
    <property type="molecule type" value="Genomic_DNA"/>
</dbReference>
<gene>
    <name evidence="9" type="ORF">CKO42_16570</name>
</gene>
<name>A0A9X1B503_9GAMM</name>
<proteinExistence type="inferred from homology"/>
<accession>A0A9X1B503</accession>
<evidence type="ECO:0000256" key="8">
    <source>
        <dbReference type="SAM" id="MobiDB-lite"/>
    </source>
</evidence>
<comment type="similarity">
    <text evidence="2">Belongs to the outer membrane factor (OMF) (TC 1.B.17) family.</text>
</comment>
<keyword evidence="5" id="KW-0812">Transmembrane</keyword>
<evidence type="ECO:0000256" key="6">
    <source>
        <dbReference type="ARBA" id="ARBA00023136"/>
    </source>
</evidence>
<dbReference type="InterPro" id="IPR003423">
    <property type="entry name" value="OMP_efflux"/>
</dbReference>
<evidence type="ECO:0000256" key="1">
    <source>
        <dbReference type="ARBA" id="ARBA00004442"/>
    </source>
</evidence>
<sequence>MTLAEAVAAALEQAGQLIRTDALRGEADAVRRQAGAWTAADPALRLKGVSDRFTGDDGAYEVEALLELPLWLPGQRRARLELASSLGLRAEALARLLRWEVTGTVRGAVWAAKLAEVQLQQANAAYEAARGLESVVAKRYDAGELARLDLLTAQQETLARQAELTAARADWEQARAAYVQITGRLQLPEPPNWPSVPPITAGQGAGAFSDDGQGAGAFSDDGQGAGGLPNDHPLLAEADAALARARAEREQVVSDRRGNPILSLGGRRTRDARAFPDDDALQLELSIPFGLASQSAPEIAASERQVTERLAELHRMRREAERELVAAVLGRRGAADALQVAERRASLAADTLSVAQRAFDLGETDLAERLLAERRAREAHLDLALRRAEQGQALARVNQALGMIPQ</sequence>
<reference evidence="9 10" key="1">
    <citation type="journal article" date="2020" name="Microorganisms">
        <title>Osmotic Adaptation and Compatible Solute Biosynthesis of Phototrophic Bacteria as Revealed from Genome Analyses.</title>
        <authorList>
            <person name="Imhoff J.F."/>
            <person name="Rahn T."/>
            <person name="Kunzel S."/>
            <person name="Keller A."/>
            <person name="Neulinger S.C."/>
        </authorList>
    </citation>
    <scope>NUCLEOTIDE SEQUENCE [LARGE SCALE GENOMIC DNA]</scope>
    <source>
        <strain evidence="9 10">DSM 25653</strain>
    </source>
</reference>
<evidence type="ECO:0000256" key="2">
    <source>
        <dbReference type="ARBA" id="ARBA00007613"/>
    </source>
</evidence>
<comment type="subcellular location">
    <subcellularLocation>
        <location evidence="1">Cell outer membrane</location>
    </subcellularLocation>
</comment>
<evidence type="ECO:0000256" key="7">
    <source>
        <dbReference type="ARBA" id="ARBA00023237"/>
    </source>
</evidence>
<dbReference type="Gene3D" id="1.20.1600.10">
    <property type="entry name" value="Outer membrane efflux proteins (OEP)"/>
    <property type="match status" value="1"/>
</dbReference>
<evidence type="ECO:0000256" key="3">
    <source>
        <dbReference type="ARBA" id="ARBA00022448"/>
    </source>
</evidence>
<keyword evidence="6" id="KW-0472">Membrane</keyword>
<feature type="region of interest" description="Disordered" evidence="8">
    <location>
        <begin position="203"/>
        <end position="233"/>
    </location>
</feature>
<keyword evidence="10" id="KW-1185">Reference proteome</keyword>
<comment type="caution">
    <text evidence="9">The sequence shown here is derived from an EMBL/GenBank/DDBJ whole genome shotgun (WGS) entry which is preliminary data.</text>
</comment>
<dbReference type="SUPFAM" id="SSF56954">
    <property type="entry name" value="Outer membrane efflux proteins (OEP)"/>
    <property type="match status" value="1"/>
</dbReference>
<dbReference type="GO" id="GO:0015562">
    <property type="term" value="F:efflux transmembrane transporter activity"/>
    <property type="evidence" value="ECO:0007669"/>
    <property type="project" value="InterPro"/>
</dbReference>
<dbReference type="Pfam" id="PF02321">
    <property type="entry name" value="OEP"/>
    <property type="match status" value="2"/>
</dbReference>